<proteinExistence type="inferred from homology"/>
<keyword evidence="4" id="KW-0560">Oxidoreductase</keyword>
<evidence type="ECO:0000313" key="8">
    <source>
        <dbReference type="Proteomes" id="UP001610446"/>
    </source>
</evidence>
<keyword evidence="8" id="KW-1185">Reference proteome</keyword>
<evidence type="ECO:0000313" key="7">
    <source>
        <dbReference type="EMBL" id="KAL2847495.1"/>
    </source>
</evidence>
<dbReference type="Proteomes" id="UP001610446">
    <property type="component" value="Unassembled WGS sequence"/>
</dbReference>
<evidence type="ECO:0000256" key="2">
    <source>
        <dbReference type="ARBA" id="ARBA00022630"/>
    </source>
</evidence>
<evidence type="ECO:0000256" key="5">
    <source>
        <dbReference type="ARBA" id="ARBA00023033"/>
    </source>
</evidence>
<dbReference type="SUPFAM" id="SSF54373">
    <property type="entry name" value="FAD-linked reductases, C-terminal domain"/>
    <property type="match status" value="1"/>
</dbReference>
<dbReference type="PRINTS" id="PR00420">
    <property type="entry name" value="RNGMNOXGNASE"/>
</dbReference>
<evidence type="ECO:0000259" key="6">
    <source>
        <dbReference type="Pfam" id="PF01494"/>
    </source>
</evidence>
<evidence type="ECO:0000256" key="1">
    <source>
        <dbReference type="ARBA" id="ARBA00007992"/>
    </source>
</evidence>
<organism evidence="7 8">
    <name type="scientific">Aspergillus pseudoustus</name>
    <dbReference type="NCBI Taxonomy" id="1810923"/>
    <lineage>
        <taxon>Eukaryota</taxon>
        <taxon>Fungi</taxon>
        <taxon>Dikarya</taxon>
        <taxon>Ascomycota</taxon>
        <taxon>Pezizomycotina</taxon>
        <taxon>Eurotiomycetes</taxon>
        <taxon>Eurotiomycetidae</taxon>
        <taxon>Eurotiales</taxon>
        <taxon>Aspergillaceae</taxon>
        <taxon>Aspergillus</taxon>
        <taxon>Aspergillus subgen. Nidulantes</taxon>
    </lineage>
</organism>
<dbReference type="PANTHER" id="PTHR13789:SF311">
    <property type="entry name" value="HYDROXYLASE, PUTATIVE (AFU_ORTHOLOGUE AFUA_5G10180)-RELATED"/>
    <property type="match status" value="1"/>
</dbReference>
<comment type="caution">
    <text evidence="7">The sequence shown here is derived from an EMBL/GenBank/DDBJ whole genome shotgun (WGS) entry which is preliminary data.</text>
</comment>
<dbReference type="InterPro" id="IPR002938">
    <property type="entry name" value="FAD-bd"/>
</dbReference>
<evidence type="ECO:0000256" key="4">
    <source>
        <dbReference type="ARBA" id="ARBA00023002"/>
    </source>
</evidence>
<keyword evidence="5" id="KW-0503">Monooxygenase</keyword>
<dbReference type="InterPro" id="IPR036188">
    <property type="entry name" value="FAD/NAD-bd_sf"/>
</dbReference>
<dbReference type="EMBL" id="JBFXLU010000055">
    <property type="protein sequence ID" value="KAL2847495.1"/>
    <property type="molecule type" value="Genomic_DNA"/>
</dbReference>
<reference evidence="7 8" key="1">
    <citation type="submission" date="2024-07" db="EMBL/GenBank/DDBJ databases">
        <title>Section-level genome sequencing and comparative genomics of Aspergillus sections Usti and Cavernicolus.</title>
        <authorList>
            <consortium name="Lawrence Berkeley National Laboratory"/>
            <person name="Nybo J.L."/>
            <person name="Vesth T.C."/>
            <person name="Theobald S."/>
            <person name="Frisvad J.C."/>
            <person name="Larsen T.O."/>
            <person name="Kjaerboelling I."/>
            <person name="Rothschild-Mancinelli K."/>
            <person name="Lyhne E.K."/>
            <person name="Kogle M.E."/>
            <person name="Barry K."/>
            <person name="Clum A."/>
            <person name="Na H."/>
            <person name="Ledsgaard L."/>
            <person name="Lin J."/>
            <person name="Lipzen A."/>
            <person name="Kuo A."/>
            <person name="Riley R."/>
            <person name="Mondo S."/>
            <person name="Labutti K."/>
            <person name="Haridas S."/>
            <person name="Pangalinan J."/>
            <person name="Salamov A.A."/>
            <person name="Simmons B.A."/>
            <person name="Magnuson J.K."/>
            <person name="Chen J."/>
            <person name="Drula E."/>
            <person name="Henrissat B."/>
            <person name="Wiebenga A."/>
            <person name="Lubbers R.J."/>
            <person name="Gomes A.C."/>
            <person name="Makela M.R."/>
            <person name="Stajich J."/>
            <person name="Grigoriev I.V."/>
            <person name="Mortensen U.H."/>
            <person name="De Vries R.P."/>
            <person name="Baker S.E."/>
            <person name="Andersen M.R."/>
        </authorList>
    </citation>
    <scope>NUCLEOTIDE SEQUENCE [LARGE SCALE GENOMIC DNA]</scope>
    <source>
        <strain evidence="7 8">CBS 123904</strain>
    </source>
</reference>
<dbReference type="PANTHER" id="PTHR13789">
    <property type="entry name" value="MONOOXYGENASE"/>
    <property type="match status" value="1"/>
</dbReference>
<accession>A0ABR4K596</accession>
<comment type="similarity">
    <text evidence="1">Belongs to the paxM FAD-dependent monooxygenase family.</text>
</comment>
<keyword evidence="3" id="KW-0274">FAD</keyword>
<feature type="domain" description="FAD-binding" evidence="6">
    <location>
        <begin position="2"/>
        <end position="324"/>
    </location>
</feature>
<gene>
    <name evidence="7" type="ORF">BJY01DRAFT_212447</name>
</gene>
<dbReference type="SUPFAM" id="SSF51905">
    <property type="entry name" value="FAD/NAD(P)-binding domain"/>
    <property type="match status" value="1"/>
</dbReference>
<name>A0ABR4K596_9EURO</name>
<sequence>MKVIIVGAGLGGLACAIACRRENLRVIVLERSAEAREVGAGIQIPPNGARVLEQLGALPKLIEAGAIVQHVDFRRYDDGRILSSMPFGDGVIEEFGVPWIIIHREDFYRVLLDEATHLGAEVRQNAEVVDVDFEGPEVVLSSGERIAGDVIVGADGLYSRVRDLVLGTPTSPEETGDLAYRATFRKEQLEAIDDPHVTELCQKMAITSWLGPDKHSIFYPVRGGKEFNLVLLRPDNLEKGIRRVQGDVEEMRESYVGWDQTLEKLISCIPSVTKWKLATLPELQTWTVGPVALLGDACHPTLPYQAQGAAMAVEDGFAIGKLLGLTQKNFLESHAGDDPSMSTREAAKNTVPAVLEIYERIRKARTTRGVRAAMMNRKVFHIPDGIIQRIRDFIVSYAGVTRRSDWTWLFSWRMRQVLYHDLAGNCERAFEAYRRSLDQE</sequence>
<keyword evidence="2" id="KW-0285">Flavoprotein</keyword>
<protein>
    <recommendedName>
        <fullName evidence="6">FAD-binding domain-containing protein</fullName>
    </recommendedName>
</protein>
<dbReference type="Pfam" id="PF01494">
    <property type="entry name" value="FAD_binding_3"/>
    <property type="match status" value="1"/>
</dbReference>
<dbReference type="Gene3D" id="3.50.50.60">
    <property type="entry name" value="FAD/NAD(P)-binding domain"/>
    <property type="match status" value="1"/>
</dbReference>
<dbReference type="InterPro" id="IPR050493">
    <property type="entry name" value="FAD-dep_Monooxygenase_BioMet"/>
</dbReference>
<evidence type="ECO:0000256" key="3">
    <source>
        <dbReference type="ARBA" id="ARBA00022827"/>
    </source>
</evidence>
<dbReference type="PROSITE" id="PS51257">
    <property type="entry name" value="PROKAR_LIPOPROTEIN"/>
    <property type="match status" value="1"/>
</dbReference>